<feature type="domain" description="Fibronectin type-III" evidence="4">
    <location>
        <begin position="181"/>
        <end position="270"/>
    </location>
</feature>
<dbReference type="InterPro" id="IPR049033">
    <property type="entry name" value="AGA-YXIM_GBD"/>
</dbReference>
<dbReference type="Gene3D" id="2.60.120.430">
    <property type="entry name" value="Galactose-binding lectin"/>
    <property type="match status" value="1"/>
</dbReference>
<keyword evidence="3" id="KW-0732">Signal</keyword>
<feature type="chain" id="PRO_5045982215" description="Fibronectin type-III domain-containing protein" evidence="3">
    <location>
        <begin position="31"/>
        <end position="1070"/>
    </location>
</feature>
<feature type="domain" description="Fibronectin type-III" evidence="4">
    <location>
        <begin position="277"/>
        <end position="364"/>
    </location>
</feature>
<dbReference type="CDD" id="cd10318">
    <property type="entry name" value="RGL11"/>
    <property type="match status" value="1"/>
</dbReference>
<comment type="caution">
    <text evidence="5">The sequence shown here is derived from an EMBL/GenBank/DDBJ whole genome shotgun (WGS) entry which is preliminary data.</text>
</comment>
<dbReference type="Pfam" id="PF00041">
    <property type="entry name" value="fn3"/>
    <property type="match status" value="1"/>
</dbReference>
<dbReference type="InterPro" id="IPR014756">
    <property type="entry name" value="Ig_E-set"/>
</dbReference>
<proteinExistence type="predicted"/>
<dbReference type="Pfam" id="PF21348">
    <property type="entry name" value="RGL11_C"/>
    <property type="match status" value="1"/>
</dbReference>
<evidence type="ECO:0000256" key="3">
    <source>
        <dbReference type="SAM" id="SignalP"/>
    </source>
</evidence>
<dbReference type="InterPro" id="IPR036116">
    <property type="entry name" value="FN3_sf"/>
</dbReference>
<dbReference type="CDD" id="cd00063">
    <property type="entry name" value="FN3"/>
    <property type="match status" value="2"/>
</dbReference>
<dbReference type="InterPro" id="IPR008979">
    <property type="entry name" value="Galactose-bd-like_sf"/>
</dbReference>
<dbReference type="EMBL" id="BAABGN010000012">
    <property type="protein sequence ID" value="GAA4427780.1"/>
    <property type="molecule type" value="Genomic_DNA"/>
</dbReference>
<dbReference type="RefSeq" id="WP_345216908.1">
    <property type="nucleotide sequence ID" value="NZ_BAABGN010000012.1"/>
</dbReference>
<reference evidence="6" key="1">
    <citation type="journal article" date="2019" name="Int. J. Syst. Evol. Microbiol.">
        <title>The Global Catalogue of Microorganisms (GCM) 10K type strain sequencing project: providing services to taxonomists for standard genome sequencing and annotation.</title>
        <authorList>
            <consortium name="The Broad Institute Genomics Platform"/>
            <consortium name="The Broad Institute Genome Sequencing Center for Infectious Disease"/>
            <person name="Wu L."/>
            <person name="Ma J."/>
        </authorList>
    </citation>
    <scope>NUCLEOTIDE SEQUENCE [LARGE SCALE GENOMIC DNA]</scope>
    <source>
        <strain evidence="6">JCM 17810</strain>
    </source>
</reference>
<dbReference type="InterPro" id="IPR013783">
    <property type="entry name" value="Ig-like_fold"/>
</dbReference>
<organism evidence="5 6">
    <name type="scientific">Georgenia halophila</name>
    <dbReference type="NCBI Taxonomy" id="620889"/>
    <lineage>
        <taxon>Bacteria</taxon>
        <taxon>Bacillati</taxon>
        <taxon>Actinomycetota</taxon>
        <taxon>Actinomycetes</taxon>
        <taxon>Micrococcales</taxon>
        <taxon>Bogoriellaceae</taxon>
        <taxon>Georgenia</taxon>
    </lineage>
</organism>
<dbReference type="SUPFAM" id="SSF49265">
    <property type="entry name" value="Fibronectin type III"/>
    <property type="match status" value="1"/>
</dbReference>
<dbReference type="InterPro" id="IPR049366">
    <property type="entry name" value="RGL11_C"/>
</dbReference>
<evidence type="ECO:0000256" key="1">
    <source>
        <dbReference type="ARBA" id="ARBA00023295"/>
    </source>
</evidence>
<dbReference type="Gene3D" id="2.60.40.10">
    <property type="entry name" value="Immunoglobulins"/>
    <property type="match status" value="4"/>
</dbReference>
<dbReference type="SMART" id="SM00060">
    <property type="entry name" value="FN3"/>
    <property type="match status" value="2"/>
</dbReference>
<dbReference type="InterPro" id="IPR041624">
    <property type="entry name" value="RGI_lyase"/>
</dbReference>
<protein>
    <recommendedName>
        <fullName evidence="4">Fibronectin type-III domain-containing protein</fullName>
    </recommendedName>
</protein>
<keyword evidence="6" id="KW-1185">Reference proteome</keyword>
<keyword evidence="2" id="KW-0119">Carbohydrate metabolism</keyword>
<name>A0ABP8LDR8_9MICO</name>
<dbReference type="Proteomes" id="UP001500622">
    <property type="component" value="Unassembled WGS sequence"/>
</dbReference>
<keyword evidence="1" id="KW-0378">Hydrolase</keyword>
<evidence type="ECO:0000256" key="2">
    <source>
        <dbReference type="ARBA" id="ARBA00023326"/>
    </source>
</evidence>
<dbReference type="InterPro" id="IPR003961">
    <property type="entry name" value="FN3_dom"/>
</dbReference>
<dbReference type="SUPFAM" id="SSF69318">
    <property type="entry name" value="Integrin alpha N-terminal domain"/>
    <property type="match status" value="1"/>
</dbReference>
<evidence type="ECO:0000313" key="6">
    <source>
        <dbReference type="Proteomes" id="UP001500622"/>
    </source>
</evidence>
<keyword evidence="1" id="KW-0326">Glycosidase</keyword>
<sequence length="1070" mass="113804">MLITHRLRVAGTATAAALFLTTVTATGVSAAPPVSLRFDFQPAGAPLAEGFTEVTTDTAYTTDLEYGFTSTDGLGDRDRGSDLDALRRDFVLPVFDGSTTFVADVPNGSYQVTTWSGDGIASSRTSYVIEGVEHGDDGASAGEIVERTFAPVVVEDGQLTVVVSGSSPRLNGIEILSTLPAPAGLTATSRTEPPAVDLSWQASDGATGYRVHRTGESGEPTVVAEPTGTSFTDTDVKLAGRYTYQVTALDEATGRESQASDPIEVAVVDPSVTPPATPSGLDAVDVGRNQIDLAWNAVEAAVAYDVQRATSAGGPFTTVERVAGVTYTDSDVLTTREYHYRVVAVNAGGTSAPSEVLTTEAVTTLVRQAERLDRAPVAIATDDGVHVSWRHLGTDPADIAFHVYRDGVRITDAPVTGATNLSDTSGTTDSTYVVTVVGEETETPVTEEFGVWSEQYLDIPLDKPAGGVTPDGVAYEYVAGDASVGDLDGDGQYEIVMLWNPTNAKDNSQSGITGNVYVDALELDGTRLWRIDLGRNIRAGAHYTQLVVFDLDGDGQAEVMTKTADGTVDGQGTVIGDPEADHRNDGGYILSGPEYLTLFDGETGAAVDTVDYVPARGDVAGWGDDYGNRVDRFLAGVAYLDGEHPSAIFSRGYYTRAVIAAWDVVDGQLQQRWVFDSDEAGSQYEGQGNHNLSVADVDGDQLDEIVFGSMTIDHDGTVLYNTGLGHGDALHVSDLNPARDGLEVFAVHEDLGASGGRGATMRDAATGEVLWGIPATTDTGRGAAGDIDPRHPGAEAWAVGGDAAWDSPVGYLMSADGTRIGDEIPAANFLTWWDGDLLREITDHEYDADSGSGIPTVSDWDWQADEEVVILRDEELRSNNGTKGSPVLQADLLGDWREELIFRHADSSALRLYTTTDLTDHRIRTLMHDPVYRLGVAWQNVAYNQPPHTSFFLGEGMTTPPAPSIAPVGAPEEPSAVEPPRVHLRVDHGDARGPHDGDLTLLASARRDVGDGAVWEVYENGELVHAELASSGTLTHEVVGREPGRYRWVVELVNDAGTSASNQRTVVVKR</sequence>
<evidence type="ECO:0000313" key="5">
    <source>
        <dbReference type="EMBL" id="GAA4427780.1"/>
    </source>
</evidence>
<dbReference type="Pfam" id="PF18370">
    <property type="entry name" value="RGI_lyase"/>
    <property type="match status" value="1"/>
</dbReference>
<dbReference type="PROSITE" id="PS50853">
    <property type="entry name" value="FN3"/>
    <property type="match status" value="2"/>
</dbReference>
<dbReference type="PANTHER" id="PTHR43118">
    <property type="entry name" value="RHAMNOGALACTURONAN LYASE (EUROFUNG)"/>
    <property type="match status" value="1"/>
</dbReference>
<accession>A0ABP8LDR8</accession>
<feature type="signal peptide" evidence="3">
    <location>
        <begin position="1"/>
        <end position="30"/>
    </location>
</feature>
<dbReference type="SUPFAM" id="SSF49785">
    <property type="entry name" value="Galactose-binding domain-like"/>
    <property type="match status" value="1"/>
</dbReference>
<dbReference type="InterPro" id="IPR028994">
    <property type="entry name" value="Integrin_alpha_N"/>
</dbReference>
<dbReference type="SUPFAM" id="SSF81296">
    <property type="entry name" value="E set domains"/>
    <property type="match status" value="1"/>
</dbReference>
<dbReference type="PANTHER" id="PTHR43118:SF1">
    <property type="entry name" value="RHAMNOGALACTURONAN LYASE (EUROFUNG)"/>
    <property type="match status" value="1"/>
</dbReference>
<keyword evidence="2" id="KW-0624">Polysaccharide degradation</keyword>
<gene>
    <name evidence="5" type="ORF">GCM10023169_28130</name>
</gene>
<dbReference type="InterPro" id="IPR034641">
    <property type="entry name" value="RGL11"/>
</dbReference>
<dbReference type="Pfam" id="PF21254">
    <property type="entry name" value="AGA-YXIM_GBD"/>
    <property type="match status" value="1"/>
</dbReference>
<evidence type="ECO:0000259" key="4">
    <source>
        <dbReference type="PROSITE" id="PS50853"/>
    </source>
</evidence>